<organism evidence="9 10">
    <name type="scientific">Propioniciclava flava</name>
    <dbReference type="NCBI Taxonomy" id="2072026"/>
    <lineage>
        <taxon>Bacteria</taxon>
        <taxon>Bacillati</taxon>
        <taxon>Actinomycetota</taxon>
        <taxon>Actinomycetes</taxon>
        <taxon>Propionibacteriales</taxon>
        <taxon>Propionibacteriaceae</taxon>
        <taxon>Propioniciclava</taxon>
    </lineage>
</organism>
<dbReference type="EMBL" id="PPCV01000007">
    <property type="protein sequence ID" value="RXW31708.1"/>
    <property type="molecule type" value="Genomic_DNA"/>
</dbReference>
<dbReference type="PANTHER" id="PTHR42771:SF2">
    <property type="entry name" value="IRON(3+)-HYDROXAMATE IMPORT ATP-BINDING PROTEIN FHUC"/>
    <property type="match status" value="1"/>
</dbReference>
<comment type="caution">
    <text evidence="9">The sequence shown here is derived from an EMBL/GenBank/DDBJ whole genome shotgun (WGS) entry which is preliminary data.</text>
</comment>
<evidence type="ECO:0000256" key="3">
    <source>
        <dbReference type="ARBA" id="ARBA00022475"/>
    </source>
</evidence>
<dbReference type="Proteomes" id="UP000290624">
    <property type="component" value="Unassembled WGS sequence"/>
</dbReference>
<feature type="domain" description="AAA+ ATPase" evidence="8">
    <location>
        <begin position="45"/>
        <end position="216"/>
    </location>
</feature>
<dbReference type="GO" id="GO:0005886">
    <property type="term" value="C:plasma membrane"/>
    <property type="evidence" value="ECO:0007669"/>
    <property type="project" value="UniProtKB-SubCell"/>
</dbReference>
<protein>
    <submittedName>
        <fullName evidence="9">AAA family ATPase</fullName>
    </submittedName>
</protein>
<evidence type="ECO:0000313" key="9">
    <source>
        <dbReference type="EMBL" id="RXW31708.1"/>
    </source>
</evidence>
<dbReference type="GO" id="GO:0016887">
    <property type="term" value="F:ATP hydrolysis activity"/>
    <property type="evidence" value="ECO:0007669"/>
    <property type="project" value="InterPro"/>
</dbReference>
<dbReference type="GO" id="GO:0006826">
    <property type="term" value="P:iron ion transport"/>
    <property type="evidence" value="ECO:0007669"/>
    <property type="project" value="UniProtKB-KW"/>
</dbReference>
<evidence type="ECO:0000256" key="1">
    <source>
        <dbReference type="ARBA" id="ARBA00004202"/>
    </source>
</evidence>
<keyword evidence="5" id="KW-0408">Iron</keyword>
<gene>
    <name evidence="9" type="ORF">C1706_11185</name>
</gene>
<keyword evidence="6" id="KW-0406">Ion transport</keyword>
<evidence type="ECO:0000256" key="6">
    <source>
        <dbReference type="ARBA" id="ARBA00023065"/>
    </source>
</evidence>
<comment type="subcellular location">
    <subcellularLocation>
        <location evidence="1">Cell membrane</location>
        <topology evidence="1">Peripheral membrane protein</topology>
    </subcellularLocation>
</comment>
<evidence type="ECO:0000256" key="7">
    <source>
        <dbReference type="ARBA" id="ARBA00023136"/>
    </source>
</evidence>
<evidence type="ECO:0000313" key="10">
    <source>
        <dbReference type="Proteomes" id="UP000290624"/>
    </source>
</evidence>
<keyword evidence="2" id="KW-0813">Transport</keyword>
<evidence type="ECO:0000256" key="5">
    <source>
        <dbReference type="ARBA" id="ARBA00023004"/>
    </source>
</evidence>
<dbReference type="CDD" id="cd00267">
    <property type="entry name" value="ABC_ATPase"/>
    <property type="match status" value="1"/>
</dbReference>
<dbReference type="Pfam" id="PF13304">
    <property type="entry name" value="AAA_21"/>
    <property type="match status" value="1"/>
</dbReference>
<accession>A0A4V1Q785</accession>
<dbReference type="InterPro" id="IPR051535">
    <property type="entry name" value="Siderophore_ABC-ATPase"/>
</dbReference>
<dbReference type="PANTHER" id="PTHR42771">
    <property type="entry name" value="IRON(3+)-HYDROXAMATE IMPORT ATP-BINDING PROTEIN FHUC"/>
    <property type="match status" value="1"/>
</dbReference>
<keyword evidence="10" id="KW-1185">Reference proteome</keyword>
<dbReference type="GO" id="GO:0005524">
    <property type="term" value="F:ATP binding"/>
    <property type="evidence" value="ECO:0007669"/>
    <property type="project" value="InterPro"/>
</dbReference>
<name>A0A4V1Q785_9ACTN</name>
<evidence type="ECO:0000256" key="2">
    <source>
        <dbReference type="ARBA" id="ARBA00022448"/>
    </source>
</evidence>
<evidence type="ECO:0000256" key="4">
    <source>
        <dbReference type="ARBA" id="ARBA00022496"/>
    </source>
</evidence>
<dbReference type="InterPro" id="IPR003593">
    <property type="entry name" value="AAA+_ATPase"/>
</dbReference>
<keyword evidence="4" id="KW-0410">Iron transport</keyword>
<keyword evidence="7" id="KW-0472">Membrane</keyword>
<evidence type="ECO:0000259" key="8">
    <source>
        <dbReference type="SMART" id="SM00382"/>
    </source>
</evidence>
<dbReference type="OrthoDB" id="9784297at2"/>
<dbReference type="Gene3D" id="3.40.50.300">
    <property type="entry name" value="P-loop containing nucleotide triphosphate hydrolases"/>
    <property type="match status" value="1"/>
</dbReference>
<dbReference type="SMART" id="SM00382">
    <property type="entry name" value="AAA"/>
    <property type="match status" value="1"/>
</dbReference>
<dbReference type="AlphaFoldDB" id="A0A4V1Q785"/>
<dbReference type="SUPFAM" id="SSF52540">
    <property type="entry name" value="P-loop containing nucleoside triphosphate hydrolases"/>
    <property type="match status" value="1"/>
</dbReference>
<reference evidence="9 10" key="1">
    <citation type="submission" date="2018-01" db="EMBL/GenBank/DDBJ databases">
        <title>Lactibacter flavus gen. nov., sp. nov., a novel bacterium of the family Propionibacteriaceae isolated from raw milk and dairy products.</title>
        <authorList>
            <person name="Wenning M."/>
            <person name="Breitenwieser F."/>
            <person name="Huptas C."/>
            <person name="von Neubeck M."/>
            <person name="Busse H.-J."/>
            <person name="Scherer S."/>
        </authorList>
    </citation>
    <scope>NUCLEOTIDE SEQUENCE [LARGE SCALE GENOMIC DNA]</scope>
    <source>
        <strain evidence="9 10">VG341</strain>
    </source>
</reference>
<dbReference type="RefSeq" id="WP_129459314.1">
    <property type="nucleotide sequence ID" value="NZ_PPCV01000007.1"/>
</dbReference>
<sequence>MGRKLVEVNRPVRRVEARRDAAWERDVWPYRIPAVAHVLRHGLDLSQATILVGENGSGKSTLLEGIAEAYGLNPEGGSTGARFTTRRTESPLSETLQLVRGAGASRGGYFLRAETMHGLFSYLESNGGDPFHRLSHGESFRAILENRTRTSRGVLRPGLYVLDEPESALSFTSALHALATLVDMMRHPNVQLLIATHSPVFAALPGAALWQLEGAGLQPITWEDLDLVINERYFLADPQRFLRHLRS</sequence>
<keyword evidence="3" id="KW-1003">Cell membrane</keyword>
<dbReference type="InterPro" id="IPR003959">
    <property type="entry name" value="ATPase_AAA_core"/>
</dbReference>
<dbReference type="InterPro" id="IPR027417">
    <property type="entry name" value="P-loop_NTPase"/>
</dbReference>
<proteinExistence type="predicted"/>